<reference evidence="1 2" key="1">
    <citation type="submission" date="2018-08" db="EMBL/GenBank/DDBJ databases">
        <title>Complete genome sequence of five Acinetobacter baumannii phages from Abidjan, Cote d'Ivoire.</title>
        <authorList>
            <person name="Essoh C."/>
            <person name="Vernadet J.-P."/>
            <person name="Vergnaud G."/>
            <person name="Resch G."/>
            <person name="Pourcel C."/>
        </authorList>
    </citation>
    <scope>NUCLEOTIDE SEQUENCE [LARGE SCALE GENOMIC DNA]</scope>
</reference>
<keyword evidence="2" id="KW-1185">Reference proteome</keyword>
<accession>A0A386KB21</accession>
<evidence type="ECO:0000313" key="1">
    <source>
        <dbReference type="EMBL" id="AYD82415.1"/>
    </source>
</evidence>
<name>A0A386KB21_9CAUD</name>
<organism evidence="1 2">
    <name type="scientific">Acinetobacter phage vB_AbaM_B09_Aci05</name>
    <dbReference type="NCBI Taxonomy" id="2315458"/>
    <lineage>
        <taxon>Viruses</taxon>
        <taxon>Duplodnaviria</taxon>
        <taxon>Heunggongvirae</taxon>
        <taxon>Uroviricota</taxon>
        <taxon>Caudoviricetes</taxon>
        <taxon>Saclayvirus</taxon>
        <taxon>Saclayvirus Aci05</taxon>
    </lineage>
</organism>
<evidence type="ECO:0000313" key="2">
    <source>
        <dbReference type="Proteomes" id="UP000269940"/>
    </source>
</evidence>
<sequence length="94" mass="10335">MNVGTIGGGRQLNAAIIAHALANDLVSALGGPKPVRYTYRDDDGVFTRAYAQDSVSNRHTFIKLLQGTEFCYQESEIQKFLAFKGQNSILVENI</sequence>
<gene>
    <name evidence="1" type="ORF">Aci05_098</name>
</gene>
<dbReference type="Proteomes" id="UP000269940">
    <property type="component" value="Segment"/>
</dbReference>
<proteinExistence type="predicted"/>
<protein>
    <submittedName>
        <fullName evidence="1">Uncharacterized protein</fullName>
    </submittedName>
</protein>
<dbReference type="EMBL" id="MH746814">
    <property type="protein sequence ID" value="AYD82415.1"/>
    <property type="molecule type" value="Genomic_DNA"/>
</dbReference>